<protein>
    <submittedName>
        <fullName evidence="2">Alanine transaminase</fullName>
    </submittedName>
</protein>
<evidence type="ECO:0000313" key="1">
    <source>
        <dbReference type="Proteomes" id="UP000095286"/>
    </source>
</evidence>
<accession>A0AC35TPZ6</accession>
<evidence type="ECO:0000313" key="2">
    <source>
        <dbReference type="WBParaSite" id="RSKR_0000320100.1"/>
    </source>
</evidence>
<organism evidence="1 2">
    <name type="scientific">Rhabditophanes sp. KR3021</name>
    <dbReference type="NCBI Taxonomy" id="114890"/>
    <lineage>
        <taxon>Eukaryota</taxon>
        <taxon>Metazoa</taxon>
        <taxon>Ecdysozoa</taxon>
        <taxon>Nematoda</taxon>
        <taxon>Chromadorea</taxon>
        <taxon>Rhabditida</taxon>
        <taxon>Tylenchina</taxon>
        <taxon>Panagrolaimomorpha</taxon>
        <taxon>Strongyloidoidea</taxon>
        <taxon>Alloionematidae</taxon>
        <taxon>Rhabditophanes</taxon>
    </lineage>
</organism>
<dbReference type="Proteomes" id="UP000095286">
    <property type="component" value="Unplaced"/>
</dbReference>
<dbReference type="WBParaSite" id="RSKR_0000320100.1">
    <property type="protein sequence ID" value="RSKR_0000320100.1"/>
    <property type="gene ID" value="RSKR_0000320100"/>
</dbReference>
<proteinExistence type="predicted"/>
<name>A0AC35TPZ6_9BILA</name>
<reference evidence="2" key="1">
    <citation type="submission" date="2016-11" db="UniProtKB">
        <authorList>
            <consortium name="WormBaseParasite"/>
        </authorList>
    </citation>
    <scope>IDENTIFICATION</scope>
    <source>
        <strain evidence="2">KR3021</strain>
    </source>
</reference>
<sequence length="502" mass="55408">MQKLSTFLNLPFKMAASREASSKILNHTNMNPNVKTMQYAVRGPIVIRAVELEKELANGAKKPFTNVIKANIGDAHAMGQAPITFIRQVVACCAMPELMQDAHKNGLPKDVVEHAKTILAGCGGASVGAYSQSNGIEVIRKHVAEYIKKRDGFESDPENICLSGGASESIRNVLKLFINKTSGKKVGVMIPIPQYPLYSATIEEFNLGQVGYFLNESTNWGLDVSELERAFKQTPADFENRVICIINPGNPTGQVLPKQMIVDIIKFAFAKNLFILADEVYQDNVYATGSKFHSFKSVLMEMGEPYSKKVELASFHSVSKGYMGECGLRGGYVEFVNLDKDVYVEFKKMTSAKLCSTVLGQVVIDTVVNPPKEGDESYERWKKEKNAVLSSLKERATLVKEAYGAIKGISCNPVQGAMYAFPQIHLPAKAITAAKAKNLEPDVYYAMALLEEAGICIVPGSGFGQKEGTYHFRTTILPQPALMKEMLERFQAFHDKFMVEHS</sequence>